<dbReference type="Proteomes" id="UP001597131">
    <property type="component" value="Unassembled WGS sequence"/>
</dbReference>
<protein>
    <submittedName>
        <fullName evidence="2">Uncharacterized protein</fullName>
    </submittedName>
</protein>
<gene>
    <name evidence="2" type="ORF">ACFQ3Q_11485</name>
</gene>
<accession>A0ABW3NTA7</accession>
<dbReference type="InterPro" id="IPR028974">
    <property type="entry name" value="TSP_type-3_rpt"/>
</dbReference>
<dbReference type="SUPFAM" id="SSF103647">
    <property type="entry name" value="TSP type-3 repeat"/>
    <property type="match status" value="1"/>
</dbReference>
<evidence type="ECO:0000256" key="1">
    <source>
        <dbReference type="SAM" id="SignalP"/>
    </source>
</evidence>
<dbReference type="EMBL" id="JBHTLI010000002">
    <property type="protein sequence ID" value="MFD1096375.1"/>
    <property type="molecule type" value="Genomic_DNA"/>
</dbReference>
<feature type="signal peptide" evidence="1">
    <location>
        <begin position="1"/>
        <end position="23"/>
    </location>
</feature>
<keyword evidence="3" id="KW-1185">Reference proteome</keyword>
<keyword evidence="1" id="KW-0732">Signal</keyword>
<reference evidence="3" key="1">
    <citation type="journal article" date="2019" name="Int. J. Syst. Evol. Microbiol.">
        <title>The Global Catalogue of Microorganisms (GCM) 10K type strain sequencing project: providing services to taxonomists for standard genome sequencing and annotation.</title>
        <authorList>
            <consortium name="The Broad Institute Genomics Platform"/>
            <consortium name="The Broad Institute Genome Sequencing Center for Infectious Disease"/>
            <person name="Wu L."/>
            <person name="Ma J."/>
        </authorList>
    </citation>
    <scope>NUCLEOTIDE SEQUENCE [LARGE SCALE GENOMIC DNA]</scope>
    <source>
        <strain evidence="3">CCUG 64793</strain>
    </source>
</reference>
<feature type="chain" id="PRO_5047344206" evidence="1">
    <location>
        <begin position="24"/>
        <end position="538"/>
    </location>
</feature>
<dbReference type="RefSeq" id="WP_380745958.1">
    <property type="nucleotide sequence ID" value="NZ_JBHTLI010000002.1"/>
</dbReference>
<evidence type="ECO:0000313" key="2">
    <source>
        <dbReference type="EMBL" id="MFD1096375.1"/>
    </source>
</evidence>
<dbReference type="PROSITE" id="PS51257">
    <property type="entry name" value="PROKAR_LIPOPROTEIN"/>
    <property type="match status" value="1"/>
</dbReference>
<name>A0ABW3NTA7_9FLAO</name>
<evidence type="ECO:0000313" key="3">
    <source>
        <dbReference type="Proteomes" id="UP001597131"/>
    </source>
</evidence>
<comment type="caution">
    <text evidence="2">The sequence shown here is derived from an EMBL/GenBank/DDBJ whole genome shotgun (WGS) entry which is preliminary data.</text>
</comment>
<proteinExistence type="predicted"/>
<sequence length="538" mass="57822">MKTLKYYLAFTAVFALLLTSCSKDETQMVDNPVSDEVAVLTFGPVLNDMLNRAQVRQDAPACSENAPAYAQISLTYGASNTPVDVVVEILSDDDGLFTAYDEALEIPIPSGETSVAVTLTDFLVWDDDNGSPGSVIWAAPKEGSEYAQFVEDPLDMTWDLRAGTKKYVDVEVICFDDREVNLYGYQFFDIIPEVLYELCFFANYCSDSGRHYTANYNLNVWYGDPDNGGTLIYEGLMPATGNTEDDDSGDWYADPLCIAVPGPQDGEGADTPYLYYELTLADWPGSYGTAGDHMMSGSLSWNEVDMLLGDDGTSVEYEHVFINCGDDGGNGNGGDTDADNDGVTDDIDECPNTPADTDVNEVGCPDSDGDGVYDNNDLCEDTAEGVNVNADGCEDTDDDGIADINENEGCVNDPDPNCGETSDCTLDAPDAGCDTVYLDGTNGGQDFLEITSNSDLFTVSGYDGAITISLIDGNPVVIVEAADPDQIKVEVAQTLDGEVHCQVVNADPDASPEAEIVFGSLNYSLPYYIKVSGTFCQN</sequence>
<organism evidence="2 3">
    <name type="scientific">Salegentibacter chungangensis</name>
    <dbReference type="NCBI Taxonomy" id="1335724"/>
    <lineage>
        <taxon>Bacteria</taxon>
        <taxon>Pseudomonadati</taxon>
        <taxon>Bacteroidota</taxon>
        <taxon>Flavobacteriia</taxon>
        <taxon>Flavobacteriales</taxon>
        <taxon>Flavobacteriaceae</taxon>
        <taxon>Salegentibacter</taxon>
    </lineage>
</organism>